<proteinExistence type="inferred from homology"/>
<accession>A0A1B0FHR0</accession>
<dbReference type="AlphaFoldDB" id="A0A1B0FHR0"/>
<dbReference type="Proteomes" id="UP000092444">
    <property type="component" value="Unassembled WGS sequence"/>
</dbReference>
<evidence type="ECO:0000256" key="7">
    <source>
        <dbReference type="ARBA" id="ARBA00023136"/>
    </source>
</evidence>
<comment type="similarity">
    <text evidence="10">Belongs to the insect chemoreceptor superfamily. Heteromeric odorant receptor channel (TC 1.A.69) family.</text>
</comment>
<evidence type="ECO:0000313" key="11">
    <source>
        <dbReference type="EnsemblMetazoa" id="GMOY003312-PA"/>
    </source>
</evidence>
<comment type="subcellular location">
    <subcellularLocation>
        <location evidence="1 10">Cell membrane</location>
        <topology evidence="1 10">Multi-pass membrane protein</topology>
    </subcellularLocation>
</comment>
<evidence type="ECO:0000256" key="10">
    <source>
        <dbReference type="RuleBase" id="RU351113"/>
    </source>
</evidence>
<keyword evidence="7 10" id="KW-0472">Membrane</keyword>
<evidence type="ECO:0000256" key="1">
    <source>
        <dbReference type="ARBA" id="ARBA00004651"/>
    </source>
</evidence>
<evidence type="ECO:0000256" key="9">
    <source>
        <dbReference type="ARBA" id="ARBA00023224"/>
    </source>
</evidence>
<sequence length="391" mass="45504">MIDLFERQRFCLRVMGHNFVRDRSQQSRRWHNTRCTYKYILCLFLVVSAQVPMINYTIYYLDHVELATASLSICFTNILTTVKIITFLLYKWEFAALMEKMEEMYYEVRKAETKAKLKRDNDYAGDLTRMYWNSCCCTGAYFMTTPILKIIWSKLQGMDVPLELPMPMRFSFDFESTPGYEFCYIYTGLTTLVVIAYAVAIDGLFIGFTINLKAHFIALQSIIETNNFLKSESELQRDLSACIGYHNKILSLAFKLRDIYRPIIFAQFLMTSLQVCVIVYQMVTVSASQYINAQHIFLKNCLFLCSILLQLFIYCYGGEILKLESLRVGVSVEISHWYNLKPSHRRILCLLMLRSQREAIIKAGFYEASLANFTAILKAAMSYITLIQSIE</sequence>
<dbReference type="PhylomeDB" id="A0A1B0FHR0"/>
<protein>
    <recommendedName>
        <fullName evidence="10">Odorant receptor</fullName>
    </recommendedName>
</protein>
<keyword evidence="3 10" id="KW-0716">Sensory transduction</keyword>
<evidence type="ECO:0000256" key="3">
    <source>
        <dbReference type="ARBA" id="ARBA00022606"/>
    </source>
</evidence>
<keyword evidence="4 10" id="KW-0812">Transmembrane</keyword>
<dbReference type="PANTHER" id="PTHR21137:SF43">
    <property type="entry name" value="ODORANT RECEPTOR 47A-RELATED"/>
    <property type="match status" value="1"/>
</dbReference>
<reference evidence="11" key="1">
    <citation type="submission" date="2020-05" db="UniProtKB">
        <authorList>
            <consortium name="EnsemblMetazoa"/>
        </authorList>
    </citation>
    <scope>IDENTIFICATION</scope>
    <source>
        <strain evidence="11">Yale</strain>
    </source>
</reference>
<feature type="transmembrane region" description="Helical" evidence="10">
    <location>
        <begin position="184"/>
        <end position="210"/>
    </location>
</feature>
<name>A0A1B0FHR0_GLOMM</name>
<evidence type="ECO:0000256" key="5">
    <source>
        <dbReference type="ARBA" id="ARBA00022725"/>
    </source>
</evidence>
<dbReference type="Pfam" id="PF02949">
    <property type="entry name" value="7tm_6"/>
    <property type="match status" value="1"/>
</dbReference>
<dbReference type="EnsemblMetazoa" id="GMOY003312-RA">
    <property type="protein sequence ID" value="GMOY003312-PA"/>
    <property type="gene ID" value="GMOY003312"/>
</dbReference>
<dbReference type="PANTHER" id="PTHR21137">
    <property type="entry name" value="ODORANT RECEPTOR"/>
    <property type="match status" value="1"/>
</dbReference>
<dbReference type="GO" id="GO:0007165">
    <property type="term" value="P:signal transduction"/>
    <property type="evidence" value="ECO:0007669"/>
    <property type="project" value="UniProtKB-KW"/>
</dbReference>
<feature type="transmembrane region" description="Helical" evidence="10">
    <location>
        <begin position="67"/>
        <end position="90"/>
    </location>
</feature>
<evidence type="ECO:0000256" key="8">
    <source>
        <dbReference type="ARBA" id="ARBA00023170"/>
    </source>
</evidence>
<keyword evidence="12" id="KW-1185">Reference proteome</keyword>
<feature type="transmembrane region" description="Helical" evidence="10">
    <location>
        <begin position="295"/>
        <end position="317"/>
    </location>
</feature>
<dbReference type="VEuPathDB" id="VectorBase:GMOY003312"/>
<keyword evidence="6 10" id="KW-1133">Transmembrane helix</keyword>
<organism evidence="11 12">
    <name type="scientific">Glossina morsitans morsitans</name>
    <name type="common">Savannah tsetse fly</name>
    <dbReference type="NCBI Taxonomy" id="37546"/>
    <lineage>
        <taxon>Eukaryota</taxon>
        <taxon>Metazoa</taxon>
        <taxon>Ecdysozoa</taxon>
        <taxon>Arthropoda</taxon>
        <taxon>Hexapoda</taxon>
        <taxon>Insecta</taxon>
        <taxon>Pterygota</taxon>
        <taxon>Neoptera</taxon>
        <taxon>Endopterygota</taxon>
        <taxon>Diptera</taxon>
        <taxon>Brachycera</taxon>
        <taxon>Muscomorpha</taxon>
        <taxon>Hippoboscoidea</taxon>
        <taxon>Glossinidae</taxon>
        <taxon>Glossina</taxon>
    </lineage>
</organism>
<evidence type="ECO:0000256" key="2">
    <source>
        <dbReference type="ARBA" id="ARBA00022475"/>
    </source>
</evidence>
<dbReference type="GO" id="GO:0005549">
    <property type="term" value="F:odorant binding"/>
    <property type="evidence" value="ECO:0007669"/>
    <property type="project" value="InterPro"/>
</dbReference>
<keyword evidence="2" id="KW-1003">Cell membrane</keyword>
<feature type="transmembrane region" description="Helical" evidence="10">
    <location>
        <begin position="39"/>
        <end position="61"/>
    </location>
</feature>
<comment type="caution">
    <text evidence="10">Lacks conserved residue(s) required for the propagation of feature annotation.</text>
</comment>
<dbReference type="SMR" id="A0A1B0FHR0"/>
<dbReference type="InterPro" id="IPR004117">
    <property type="entry name" value="7tm6_olfct_rcpt"/>
</dbReference>
<dbReference type="STRING" id="37546.A0A1B0FHR0"/>
<evidence type="ECO:0000256" key="4">
    <source>
        <dbReference type="ARBA" id="ARBA00022692"/>
    </source>
</evidence>
<dbReference type="GO" id="GO:0004984">
    <property type="term" value="F:olfactory receptor activity"/>
    <property type="evidence" value="ECO:0007669"/>
    <property type="project" value="InterPro"/>
</dbReference>
<keyword evidence="5 10" id="KW-0552">Olfaction</keyword>
<evidence type="ECO:0000256" key="6">
    <source>
        <dbReference type="ARBA" id="ARBA00022989"/>
    </source>
</evidence>
<dbReference type="EMBL" id="CCAG010019923">
    <property type="status" value="NOT_ANNOTATED_CDS"/>
    <property type="molecule type" value="Genomic_DNA"/>
</dbReference>
<feature type="transmembrane region" description="Helical" evidence="10">
    <location>
        <begin position="131"/>
        <end position="152"/>
    </location>
</feature>
<keyword evidence="9 10" id="KW-0807">Transducer</keyword>
<dbReference type="GO" id="GO:0005886">
    <property type="term" value="C:plasma membrane"/>
    <property type="evidence" value="ECO:0007669"/>
    <property type="project" value="UniProtKB-SubCell"/>
</dbReference>
<feature type="transmembrane region" description="Helical" evidence="10">
    <location>
        <begin position="263"/>
        <end position="283"/>
    </location>
</feature>
<evidence type="ECO:0000313" key="12">
    <source>
        <dbReference type="Proteomes" id="UP000092444"/>
    </source>
</evidence>
<keyword evidence="8 10" id="KW-0675">Receptor</keyword>